<sequence>MCLWSCKTEYADFPYNNIERYIVHDAKGQSLTASIVEQNIFIYWPPYQVVPKSITPIISISERATIVPASGVEINLSNQTPVAYQVTAQDGSTKTYQVHLIVNQPLIRAVPNLPDNNYVLTSGPLSISTEHILTAEGSTSVYLINEQGEEEKLSLASLGVSAINVYIPDETTEGTYRLKVVSGIRSVVTDQFSIVAPPPPSIETLVYIETPDIVDVKKGEHIDLGYQADIYEKYYQNQVSYFKITDRSRVAHQITPQYHPSDNKIRLTLPSNMGVGRLRTIQVFDKNHMQIGGNISGATLVNVID</sequence>
<dbReference type="EMBL" id="JBHULR010000003">
    <property type="protein sequence ID" value="MFD2546698.1"/>
    <property type="molecule type" value="Genomic_DNA"/>
</dbReference>
<dbReference type="Gene3D" id="2.60.40.2340">
    <property type="match status" value="1"/>
</dbReference>
<dbReference type="RefSeq" id="WP_380900748.1">
    <property type="nucleotide sequence ID" value="NZ_JBHULR010000003.1"/>
</dbReference>
<evidence type="ECO:0000313" key="2">
    <source>
        <dbReference type="Proteomes" id="UP001597545"/>
    </source>
</evidence>
<gene>
    <name evidence="1" type="ORF">ACFSR5_03450</name>
</gene>
<organism evidence="1 2">
    <name type="scientific">Sphingobacterium suaedae</name>
    <dbReference type="NCBI Taxonomy" id="1686402"/>
    <lineage>
        <taxon>Bacteria</taxon>
        <taxon>Pseudomonadati</taxon>
        <taxon>Bacteroidota</taxon>
        <taxon>Sphingobacteriia</taxon>
        <taxon>Sphingobacteriales</taxon>
        <taxon>Sphingobacteriaceae</taxon>
        <taxon>Sphingobacterium</taxon>
    </lineage>
</organism>
<reference evidence="2" key="1">
    <citation type="journal article" date="2019" name="Int. J. Syst. Evol. Microbiol.">
        <title>The Global Catalogue of Microorganisms (GCM) 10K type strain sequencing project: providing services to taxonomists for standard genome sequencing and annotation.</title>
        <authorList>
            <consortium name="The Broad Institute Genomics Platform"/>
            <consortium name="The Broad Institute Genome Sequencing Center for Infectious Disease"/>
            <person name="Wu L."/>
            <person name="Ma J."/>
        </authorList>
    </citation>
    <scope>NUCLEOTIDE SEQUENCE [LARGE SCALE GENOMIC DNA]</scope>
    <source>
        <strain evidence="2">KCTC 42662</strain>
    </source>
</reference>
<evidence type="ECO:0008006" key="3">
    <source>
        <dbReference type="Google" id="ProtNLM"/>
    </source>
</evidence>
<dbReference type="Proteomes" id="UP001597545">
    <property type="component" value="Unassembled WGS sequence"/>
</dbReference>
<comment type="caution">
    <text evidence="1">The sequence shown here is derived from an EMBL/GenBank/DDBJ whole genome shotgun (WGS) entry which is preliminary data.</text>
</comment>
<accession>A0ABW5KE61</accession>
<keyword evidence="2" id="KW-1185">Reference proteome</keyword>
<proteinExistence type="predicted"/>
<evidence type="ECO:0000313" key="1">
    <source>
        <dbReference type="EMBL" id="MFD2546698.1"/>
    </source>
</evidence>
<protein>
    <recommendedName>
        <fullName evidence="3">DUF5018 domain-containing protein</fullName>
    </recommendedName>
</protein>
<name>A0ABW5KE61_9SPHI</name>